<dbReference type="Pfam" id="PF03992">
    <property type="entry name" value="ABM"/>
    <property type="match status" value="1"/>
</dbReference>
<dbReference type="EMBL" id="CP109441">
    <property type="protein sequence ID" value="WUV44468.1"/>
    <property type="molecule type" value="Genomic_DNA"/>
</dbReference>
<dbReference type="InterPro" id="IPR007138">
    <property type="entry name" value="ABM_dom"/>
</dbReference>
<dbReference type="SUPFAM" id="SSF54909">
    <property type="entry name" value="Dimeric alpha+beta barrel"/>
    <property type="match status" value="1"/>
</dbReference>
<evidence type="ECO:0000259" key="1">
    <source>
        <dbReference type="Pfam" id="PF03992"/>
    </source>
</evidence>
<evidence type="ECO:0000313" key="2">
    <source>
        <dbReference type="EMBL" id="WUV44468.1"/>
    </source>
</evidence>
<sequence>MTDQGVTFINAIELPAEEVDGFIEQWHARVAIMATAPGFRDVRLHRALLPNARFQLVNIAHWDSAEACEAAGRHAAVTASVAEAQKAASANPALYRVVAEYS</sequence>
<gene>
    <name evidence="2" type="ORF">OG563_35650</name>
</gene>
<keyword evidence="2" id="KW-0560">Oxidoreductase</keyword>
<accession>A0ABZ1YMS8</accession>
<dbReference type="Proteomes" id="UP001432062">
    <property type="component" value="Chromosome"/>
</dbReference>
<keyword evidence="2" id="KW-0503">Monooxygenase</keyword>
<dbReference type="GO" id="GO:0004497">
    <property type="term" value="F:monooxygenase activity"/>
    <property type="evidence" value="ECO:0007669"/>
    <property type="project" value="UniProtKB-KW"/>
</dbReference>
<dbReference type="InterPro" id="IPR011008">
    <property type="entry name" value="Dimeric_a/b-barrel"/>
</dbReference>
<proteinExistence type="predicted"/>
<feature type="domain" description="ABM" evidence="1">
    <location>
        <begin position="7"/>
        <end position="80"/>
    </location>
</feature>
<dbReference type="Gene3D" id="3.30.70.100">
    <property type="match status" value="1"/>
</dbReference>
<keyword evidence="3" id="KW-1185">Reference proteome</keyword>
<dbReference type="RefSeq" id="WP_327097876.1">
    <property type="nucleotide sequence ID" value="NZ_CP109149.1"/>
</dbReference>
<reference evidence="2" key="1">
    <citation type="submission" date="2022-10" db="EMBL/GenBank/DDBJ databases">
        <title>The complete genomes of actinobacterial strains from the NBC collection.</title>
        <authorList>
            <person name="Joergensen T.S."/>
            <person name="Alvarez Arevalo M."/>
            <person name="Sterndorff E.B."/>
            <person name="Faurdal D."/>
            <person name="Vuksanovic O."/>
            <person name="Mourched A.-S."/>
            <person name="Charusanti P."/>
            <person name="Shaw S."/>
            <person name="Blin K."/>
            <person name="Weber T."/>
        </authorList>
    </citation>
    <scope>NUCLEOTIDE SEQUENCE</scope>
    <source>
        <strain evidence="2">NBC_01482</strain>
    </source>
</reference>
<protein>
    <submittedName>
        <fullName evidence="2">Antibiotic biosynthesis monooxygenase</fullName>
    </submittedName>
</protein>
<evidence type="ECO:0000313" key="3">
    <source>
        <dbReference type="Proteomes" id="UP001432062"/>
    </source>
</evidence>
<organism evidence="2 3">
    <name type="scientific">Nocardia vinacea</name>
    <dbReference type="NCBI Taxonomy" id="96468"/>
    <lineage>
        <taxon>Bacteria</taxon>
        <taxon>Bacillati</taxon>
        <taxon>Actinomycetota</taxon>
        <taxon>Actinomycetes</taxon>
        <taxon>Mycobacteriales</taxon>
        <taxon>Nocardiaceae</taxon>
        <taxon>Nocardia</taxon>
    </lineage>
</organism>
<name>A0ABZ1YMS8_9NOCA</name>